<reference evidence="2 3" key="1">
    <citation type="submission" date="2015-10" db="EMBL/GenBank/DDBJ databases">
        <title>Mycobacterium gordonae draft genome assembly.</title>
        <authorList>
            <person name="Ustinova V."/>
            <person name="Smirnova T."/>
            <person name="Blagodatskikh K."/>
            <person name="Varlamov D."/>
            <person name="Larionova E."/>
            <person name="Chernousova L."/>
        </authorList>
    </citation>
    <scope>NUCLEOTIDE SEQUENCE [LARGE SCALE GENOMIC DNA]</scope>
    <source>
        <strain evidence="2 3">CTRI 14-8773</strain>
    </source>
</reference>
<sequence>MTELTQKGPGSGADTTDNIRAVEDFLNALQAEDFDTVDELLHDNLVYENVGFSRIRGGRKTTALLSKMQGRIGFEVKIHRIAADGSAVLTERTDALILGPLRLQFWVCGTFELQDGRITLWRDYFDSFDMLKATLRGVAGVVVPSLRATL</sequence>
<feature type="domain" description="Limonene-1,2-epoxide hydrolase" evidence="1">
    <location>
        <begin position="17"/>
        <end position="136"/>
    </location>
</feature>
<dbReference type="AlphaFoldDB" id="A0A0Q2QFT5"/>
<dbReference type="Pfam" id="PF07858">
    <property type="entry name" value="LEH"/>
    <property type="match status" value="1"/>
</dbReference>
<dbReference type="InterPro" id="IPR013100">
    <property type="entry name" value="LEH"/>
</dbReference>
<dbReference type="Gene3D" id="3.10.450.50">
    <property type="match status" value="1"/>
</dbReference>
<evidence type="ECO:0000259" key="1">
    <source>
        <dbReference type="Pfam" id="PF07858"/>
    </source>
</evidence>
<evidence type="ECO:0000313" key="3">
    <source>
        <dbReference type="Proteomes" id="UP000051677"/>
    </source>
</evidence>
<dbReference type="Proteomes" id="UP000051677">
    <property type="component" value="Unassembled WGS sequence"/>
</dbReference>
<dbReference type="SUPFAM" id="SSF54427">
    <property type="entry name" value="NTF2-like"/>
    <property type="match status" value="1"/>
</dbReference>
<protein>
    <submittedName>
        <fullName evidence="2">Limonene-1,2-epoxide hydrolase</fullName>
    </submittedName>
</protein>
<accession>A0A0Q2QFT5</accession>
<keyword evidence="2" id="KW-0378">Hydrolase</keyword>
<proteinExistence type="predicted"/>
<dbReference type="RefSeq" id="WP_055578393.1">
    <property type="nucleotide sequence ID" value="NZ_LKTM01000179.1"/>
</dbReference>
<comment type="caution">
    <text evidence="2">The sequence shown here is derived from an EMBL/GenBank/DDBJ whole genome shotgun (WGS) entry which is preliminary data.</text>
</comment>
<dbReference type="EMBL" id="LKTM01000179">
    <property type="protein sequence ID" value="KQH78645.1"/>
    <property type="molecule type" value="Genomic_DNA"/>
</dbReference>
<dbReference type="OrthoDB" id="4762083at2"/>
<gene>
    <name evidence="2" type="ORF">AO501_32215</name>
</gene>
<name>A0A0Q2QFT5_MYCGO</name>
<dbReference type="STRING" id="1778.A9W97_03065"/>
<evidence type="ECO:0000313" key="2">
    <source>
        <dbReference type="EMBL" id="KQH78645.1"/>
    </source>
</evidence>
<organism evidence="2 3">
    <name type="scientific">Mycobacterium gordonae</name>
    <dbReference type="NCBI Taxonomy" id="1778"/>
    <lineage>
        <taxon>Bacteria</taxon>
        <taxon>Bacillati</taxon>
        <taxon>Actinomycetota</taxon>
        <taxon>Actinomycetes</taxon>
        <taxon>Mycobacteriales</taxon>
        <taxon>Mycobacteriaceae</taxon>
        <taxon>Mycobacterium</taxon>
    </lineage>
</organism>
<dbReference type="GO" id="GO:0016787">
    <property type="term" value="F:hydrolase activity"/>
    <property type="evidence" value="ECO:0007669"/>
    <property type="project" value="UniProtKB-KW"/>
</dbReference>
<dbReference type="InterPro" id="IPR032710">
    <property type="entry name" value="NTF2-like_dom_sf"/>
</dbReference>